<evidence type="ECO:0000256" key="7">
    <source>
        <dbReference type="PIRSR" id="PIRSR000149-4"/>
    </source>
</evidence>
<dbReference type="InterPro" id="IPR020831">
    <property type="entry name" value="GlycerAld/Erythrose_P_DH"/>
</dbReference>
<dbReference type="GO" id="GO:0050661">
    <property type="term" value="F:NADP binding"/>
    <property type="evidence" value="ECO:0007669"/>
    <property type="project" value="InterPro"/>
</dbReference>
<dbReference type="Pfam" id="PF00044">
    <property type="entry name" value="Gp_dh_N"/>
    <property type="match status" value="1"/>
</dbReference>
<evidence type="ECO:0000256" key="6">
    <source>
        <dbReference type="PIRSR" id="PIRSR000149-3"/>
    </source>
</evidence>
<dbReference type="AlphaFoldDB" id="A0A6C0GTT9"/>
<feature type="binding site" evidence="5">
    <location>
        <position position="233"/>
    </location>
    <ligand>
        <name>D-glyceraldehyde 3-phosphate</name>
        <dbReference type="ChEBI" id="CHEBI:59776"/>
    </ligand>
</feature>
<evidence type="ECO:0000256" key="3">
    <source>
        <dbReference type="ARBA" id="ARBA00023002"/>
    </source>
</evidence>
<dbReference type="InterPro" id="IPR020830">
    <property type="entry name" value="GlycerAld_3-P_DH_AS"/>
</dbReference>
<dbReference type="FunFam" id="3.30.360.10:FF:000002">
    <property type="entry name" value="Glyceraldehyde-3-phosphate dehydrogenase"/>
    <property type="match status" value="1"/>
</dbReference>
<keyword evidence="6" id="KW-0547">Nucleotide-binding</keyword>
<sequence>MAKIKVAINGFGRIGRLTLRALLNKENVEVVAINDLTDNATLAHLFRYDSVHGRFGGEVSSDADSITVNGHRINAYAEKDPKNLPWGKLGIDVVLESTGRFVDEAGAGGHLTAGAKKVVISAPAKGNIPTVVLGVNEHTLTGDETILSNASCTTNCLAPMAKVLDDNFGIEKGYITTIHAYTADQNLQDAPHKDLRRARAAALSIVPTSTGAAKAVGLVLPHLKGKLDGTAMRVPVPDGSLTDLTVILKKEVTIDQINAVMKKAAANELKGILEFVEDPIVSADIVGNPHSCIFDAEMTAVNGTLVKVVGWYDNEYGYSSRTADLIERIAEKVAVS</sequence>
<dbReference type="PRINTS" id="PR00078">
    <property type="entry name" value="G3PDHDRGNASE"/>
</dbReference>
<dbReference type="CDD" id="cd18126">
    <property type="entry name" value="GAPDH_I_C"/>
    <property type="match status" value="1"/>
</dbReference>
<dbReference type="Proteomes" id="UP000480178">
    <property type="component" value="Chromosome"/>
</dbReference>
<dbReference type="Gene3D" id="3.30.360.10">
    <property type="entry name" value="Dihydrodipicolinate Reductase, domain 2"/>
    <property type="match status" value="1"/>
</dbReference>
<dbReference type="Gene3D" id="3.40.50.720">
    <property type="entry name" value="NAD(P)-binding Rossmann-like Domain"/>
    <property type="match status" value="1"/>
</dbReference>
<dbReference type="EC" id="1.2.1.-" evidence="9"/>
<keyword evidence="12" id="KW-1185">Reference proteome</keyword>
<dbReference type="PANTHER" id="PTHR43148">
    <property type="entry name" value="GLYCERALDEHYDE-3-PHOSPHATE DEHYDROGENASE 2"/>
    <property type="match status" value="1"/>
</dbReference>
<comment type="similarity">
    <text evidence="1 8">Belongs to the glyceraldehyde-3-phosphate dehydrogenase family.</text>
</comment>
<dbReference type="CDD" id="cd05214">
    <property type="entry name" value="GAPDH_I_N"/>
    <property type="match status" value="1"/>
</dbReference>
<dbReference type="PIRSF" id="PIRSF000149">
    <property type="entry name" value="GAP_DH"/>
    <property type="match status" value="1"/>
</dbReference>
<dbReference type="RefSeq" id="WP_162447526.1">
    <property type="nucleotide sequence ID" value="NZ_CP048222.1"/>
</dbReference>
<reference evidence="11 12" key="1">
    <citation type="submission" date="2020-01" db="EMBL/GenBank/DDBJ databases">
        <authorList>
            <person name="Kim M.K."/>
        </authorList>
    </citation>
    <scope>NUCLEOTIDE SEQUENCE [LARGE SCALE GENOMIC DNA]</scope>
    <source>
        <strain evidence="11 12">172606-1</strain>
    </source>
</reference>
<dbReference type="EMBL" id="CP048222">
    <property type="protein sequence ID" value="QHT71591.1"/>
    <property type="molecule type" value="Genomic_DNA"/>
</dbReference>
<evidence type="ECO:0000256" key="5">
    <source>
        <dbReference type="PIRSR" id="PIRSR000149-2"/>
    </source>
</evidence>
<dbReference type="SMART" id="SM00846">
    <property type="entry name" value="Gp_dh_N"/>
    <property type="match status" value="1"/>
</dbReference>
<evidence type="ECO:0000256" key="2">
    <source>
        <dbReference type="ARBA" id="ARBA00011881"/>
    </source>
</evidence>
<protein>
    <recommendedName>
        <fullName evidence="9">Glyceraldehyde-3-phosphate dehydrogenase</fullName>
        <ecNumber evidence="9">1.2.1.-</ecNumber>
    </recommendedName>
</protein>
<dbReference type="SUPFAM" id="SSF51735">
    <property type="entry name" value="NAD(P)-binding Rossmann-fold domains"/>
    <property type="match status" value="1"/>
</dbReference>
<organism evidence="11 12">
    <name type="scientific">Rhodocytophaga rosea</name>
    <dbReference type="NCBI Taxonomy" id="2704465"/>
    <lineage>
        <taxon>Bacteria</taxon>
        <taxon>Pseudomonadati</taxon>
        <taxon>Bacteroidota</taxon>
        <taxon>Cytophagia</taxon>
        <taxon>Cytophagales</taxon>
        <taxon>Rhodocytophagaceae</taxon>
        <taxon>Rhodocytophaga</taxon>
    </lineage>
</organism>
<keyword evidence="6" id="KW-0520">NAD</keyword>
<feature type="domain" description="Glyceraldehyde 3-phosphate dehydrogenase NAD(P) binding" evidence="10">
    <location>
        <begin position="4"/>
        <end position="152"/>
    </location>
</feature>
<feature type="active site" description="Nucleophile" evidence="4">
    <location>
        <position position="152"/>
    </location>
</feature>
<feature type="binding site" evidence="5">
    <location>
        <begin position="210"/>
        <end position="211"/>
    </location>
    <ligand>
        <name>D-glyceraldehyde 3-phosphate</name>
        <dbReference type="ChEBI" id="CHEBI:59776"/>
    </ligand>
</feature>
<dbReference type="GO" id="GO:0006006">
    <property type="term" value="P:glucose metabolic process"/>
    <property type="evidence" value="ECO:0007669"/>
    <property type="project" value="InterPro"/>
</dbReference>
<dbReference type="SUPFAM" id="SSF55347">
    <property type="entry name" value="Glyceraldehyde-3-phosphate dehydrogenase-like, C-terminal domain"/>
    <property type="match status" value="1"/>
</dbReference>
<dbReference type="KEGG" id="rhoz:GXP67_35460"/>
<dbReference type="GO" id="GO:0016620">
    <property type="term" value="F:oxidoreductase activity, acting on the aldehyde or oxo group of donors, NAD or NADP as acceptor"/>
    <property type="evidence" value="ECO:0007669"/>
    <property type="project" value="InterPro"/>
</dbReference>
<comment type="subunit">
    <text evidence="2">Homotetramer.</text>
</comment>
<evidence type="ECO:0000256" key="1">
    <source>
        <dbReference type="ARBA" id="ARBA00007406"/>
    </source>
</evidence>
<feature type="binding site" evidence="6">
    <location>
        <position position="35"/>
    </location>
    <ligand>
        <name>NAD(+)</name>
        <dbReference type="ChEBI" id="CHEBI:57540"/>
    </ligand>
</feature>
<feature type="binding site" evidence="5">
    <location>
        <position position="182"/>
    </location>
    <ligand>
        <name>D-glyceraldehyde 3-phosphate</name>
        <dbReference type="ChEBI" id="CHEBI:59776"/>
    </ligand>
</feature>
<feature type="site" description="Activates thiol group during catalysis" evidence="7">
    <location>
        <position position="179"/>
    </location>
</feature>
<evidence type="ECO:0000256" key="8">
    <source>
        <dbReference type="RuleBase" id="RU000397"/>
    </source>
</evidence>
<dbReference type="InterPro" id="IPR020829">
    <property type="entry name" value="GlycerAld_3-P_DH_cat"/>
</dbReference>
<keyword evidence="3 9" id="KW-0560">Oxidoreductase</keyword>
<gene>
    <name evidence="11" type="primary">gap</name>
    <name evidence="11" type="ORF">GXP67_35460</name>
</gene>
<dbReference type="Pfam" id="PF02800">
    <property type="entry name" value="Gp_dh_C"/>
    <property type="match status" value="1"/>
</dbReference>
<proteinExistence type="inferred from homology"/>
<evidence type="ECO:0000256" key="9">
    <source>
        <dbReference type="RuleBase" id="RU361160"/>
    </source>
</evidence>
<feature type="binding site" evidence="6">
    <location>
        <position position="121"/>
    </location>
    <ligand>
        <name>NAD(+)</name>
        <dbReference type="ChEBI" id="CHEBI:57540"/>
    </ligand>
</feature>
<dbReference type="InterPro" id="IPR036291">
    <property type="entry name" value="NAD(P)-bd_dom_sf"/>
</dbReference>
<dbReference type="PROSITE" id="PS00071">
    <property type="entry name" value="GAPDH"/>
    <property type="match status" value="1"/>
</dbReference>
<dbReference type="NCBIfam" id="TIGR01534">
    <property type="entry name" value="GAPDH-I"/>
    <property type="match status" value="1"/>
</dbReference>
<feature type="binding site" evidence="5">
    <location>
        <begin position="151"/>
        <end position="153"/>
    </location>
    <ligand>
        <name>D-glyceraldehyde 3-phosphate</name>
        <dbReference type="ChEBI" id="CHEBI:59776"/>
    </ligand>
</feature>
<dbReference type="InterPro" id="IPR020828">
    <property type="entry name" value="GlycerAld_3-P_DH_NAD(P)-bd"/>
</dbReference>
<dbReference type="GO" id="GO:0051287">
    <property type="term" value="F:NAD binding"/>
    <property type="evidence" value="ECO:0007669"/>
    <property type="project" value="InterPro"/>
</dbReference>
<feature type="binding site" evidence="6">
    <location>
        <begin position="13"/>
        <end position="14"/>
    </location>
    <ligand>
        <name>NAD(+)</name>
        <dbReference type="ChEBI" id="CHEBI:57540"/>
    </ligand>
</feature>
<evidence type="ECO:0000313" key="11">
    <source>
        <dbReference type="EMBL" id="QHT71591.1"/>
    </source>
</evidence>
<evidence type="ECO:0000256" key="4">
    <source>
        <dbReference type="PIRSR" id="PIRSR000149-1"/>
    </source>
</evidence>
<dbReference type="InterPro" id="IPR006424">
    <property type="entry name" value="Glyceraldehyde-3-P_DH_1"/>
</dbReference>
<name>A0A6C0GTT9_9BACT</name>
<accession>A0A6C0GTT9</accession>
<evidence type="ECO:0000259" key="10">
    <source>
        <dbReference type="SMART" id="SM00846"/>
    </source>
</evidence>
<evidence type="ECO:0000313" key="12">
    <source>
        <dbReference type="Proteomes" id="UP000480178"/>
    </source>
</evidence>
<feature type="binding site" evidence="6">
    <location>
        <position position="314"/>
    </location>
    <ligand>
        <name>NAD(+)</name>
        <dbReference type="ChEBI" id="CHEBI:57540"/>
    </ligand>
</feature>
<dbReference type="FunFam" id="3.40.50.720:FF:000001">
    <property type="entry name" value="Glyceraldehyde-3-phosphate dehydrogenase"/>
    <property type="match status" value="1"/>
</dbReference>